<keyword evidence="2 4" id="KW-0863">Zinc-finger</keyword>
<gene>
    <name evidence="6" type="ORF">BT96DRAFT_721065</name>
</gene>
<evidence type="ECO:0000256" key="4">
    <source>
        <dbReference type="PROSITE-ProRule" id="PRU00134"/>
    </source>
</evidence>
<name>A0A6A4HP04_9AGAR</name>
<evidence type="ECO:0000256" key="2">
    <source>
        <dbReference type="ARBA" id="ARBA00022771"/>
    </source>
</evidence>
<proteinExistence type="predicted"/>
<dbReference type="EMBL" id="ML769478">
    <property type="protein sequence ID" value="KAE9398774.1"/>
    <property type="molecule type" value="Genomic_DNA"/>
</dbReference>
<organism evidence="6 7">
    <name type="scientific">Gymnopus androsaceus JB14</name>
    <dbReference type="NCBI Taxonomy" id="1447944"/>
    <lineage>
        <taxon>Eukaryota</taxon>
        <taxon>Fungi</taxon>
        <taxon>Dikarya</taxon>
        <taxon>Basidiomycota</taxon>
        <taxon>Agaricomycotina</taxon>
        <taxon>Agaricomycetes</taxon>
        <taxon>Agaricomycetidae</taxon>
        <taxon>Agaricales</taxon>
        <taxon>Marasmiineae</taxon>
        <taxon>Omphalotaceae</taxon>
        <taxon>Gymnopus</taxon>
    </lineage>
</organism>
<dbReference type="PROSITE" id="PS50865">
    <property type="entry name" value="ZF_MYND_2"/>
    <property type="match status" value="1"/>
</dbReference>
<protein>
    <recommendedName>
        <fullName evidence="5">MYND-type domain-containing protein</fullName>
    </recommendedName>
</protein>
<evidence type="ECO:0000259" key="5">
    <source>
        <dbReference type="PROSITE" id="PS50865"/>
    </source>
</evidence>
<dbReference type="SUPFAM" id="SSF144232">
    <property type="entry name" value="HIT/MYND zinc finger-like"/>
    <property type="match status" value="1"/>
</dbReference>
<dbReference type="AlphaFoldDB" id="A0A6A4HP04"/>
<accession>A0A6A4HP04</accession>
<reference evidence="6" key="1">
    <citation type="journal article" date="2019" name="Environ. Microbiol.">
        <title>Fungal ecological strategies reflected in gene transcription - a case study of two litter decomposers.</title>
        <authorList>
            <person name="Barbi F."/>
            <person name="Kohler A."/>
            <person name="Barry K."/>
            <person name="Baskaran P."/>
            <person name="Daum C."/>
            <person name="Fauchery L."/>
            <person name="Ihrmark K."/>
            <person name="Kuo A."/>
            <person name="LaButti K."/>
            <person name="Lipzen A."/>
            <person name="Morin E."/>
            <person name="Grigoriev I.V."/>
            <person name="Henrissat B."/>
            <person name="Lindahl B."/>
            <person name="Martin F."/>
        </authorList>
    </citation>
    <scope>NUCLEOTIDE SEQUENCE</scope>
    <source>
        <strain evidence="6">JB14</strain>
    </source>
</reference>
<keyword evidence="7" id="KW-1185">Reference proteome</keyword>
<evidence type="ECO:0000313" key="7">
    <source>
        <dbReference type="Proteomes" id="UP000799118"/>
    </source>
</evidence>
<dbReference type="InterPro" id="IPR002893">
    <property type="entry name" value="Znf_MYND"/>
</dbReference>
<dbReference type="GO" id="GO:0008270">
    <property type="term" value="F:zinc ion binding"/>
    <property type="evidence" value="ECO:0007669"/>
    <property type="project" value="UniProtKB-KW"/>
</dbReference>
<evidence type="ECO:0000256" key="1">
    <source>
        <dbReference type="ARBA" id="ARBA00022723"/>
    </source>
</evidence>
<dbReference type="Pfam" id="PF01753">
    <property type="entry name" value="zf-MYND"/>
    <property type="match status" value="1"/>
</dbReference>
<keyword evidence="1" id="KW-0479">Metal-binding</keyword>
<evidence type="ECO:0000256" key="3">
    <source>
        <dbReference type="ARBA" id="ARBA00022833"/>
    </source>
</evidence>
<evidence type="ECO:0000313" key="6">
    <source>
        <dbReference type="EMBL" id="KAE9398774.1"/>
    </source>
</evidence>
<feature type="domain" description="MYND-type" evidence="5">
    <location>
        <begin position="177"/>
        <end position="216"/>
    </location>
</feature>
<keyword evidence="3" id="KW-0862">Zinc</keyword>
<dbReference type="Proteomes" id="UP000799118">
    <property type="component" value="Unassembled WGS sequence"/>
</dbReference>
<dbReference type="OrthoDB" id="2980549at2759"/>
<sequence>MSVCFQFEQIKHRGVYFLSHLLSRISKKVNSRHDGATAIWNDHIADTWKLGMTCLIGGLVRGRFDSVIISVEAGILPTIRRFLRTFDRHLPRMQDLETLFRSVLEVTSTYTYYRSVQKVVAKAIRRYSYDRDLWQQRAGNSEAWAERWWISFIKIINTRIDLSNSLERLTGIYYCNTPECITPPSSKFLRCSGCTTAFYCSRQCQKTDRQKHRVFCQKRAILVMQKIET</sequence>
<dbReference type="Gene3D" id="6.10.140.2220">
    <property type="match status" value="1"/>
</dbReference>